<keyword evidence="4" id="KW-1185">Reference proteome</keyword>
<feature type="compositionally biased region" description="Basic and acidic residues" evidence="1">
    <location>
        <begin position="572"/>
        <end position="585"/>
    </location>
</feature>
<evidence type="ECO:0000256" key="1">
    <source>
        <dbReference type="SAM" id="MobiDB-lite"/>
    </source>
</evidence>
<dbReference type="InterPro" id="IPR011989">
    <property type="entry name" value="ARM-like"/>
</dbReference>
<dbReference type="EnsemblPlants" id="OPUNC05G07600.1">
    <property type="protein sequence ID" value="OPUNC05G07600.1"/>
    <property type="gene ID" value="OPUNC05G07600"/>
</dbReference>
<dbReference type="Proteomes" id="UP000026962">
    <property type="component" value="Chromosome 5"/>
</dbReference>
<keyword evidence="2" id="KW-0812">Transmembrane</keyword>
<reference evidence="3" key="2">
    <citation type="submission" date="2018-05" db="EMBL/GenBank/DDBJ databases">
        <title>OpunRS2 (Oryza punctata Reference Sequence Version 2).</title>
        <authorList>
            <person name="Zhang J."/>
            <person name="Kudrna D."/>
            <person name="Lee S."/>
            <person name="Talag J."/>
            <person name="Welchert J."/>
            <person name="Wing R.A."/>
        </authorList>
    </citation>
    <scope>NUCLEOTIDE SEQUENCE [LARGE SCALE GENOMIC DNA]</scope>
</reference>
<evidence type="ECO:0000256" key="2">
    <source>
        <dbReference type="SAM" id="Phobius"/>
    </source>
</evidence>
<keyword evidence="2" id="KW-1133">Transmembrane helix</keyword>
<sequence>MNFIDILVDTPVLSVYDYVNETYAARVNPTFGIITEGYFTFLSRFEANFSAGCAVHCWRLCVMFLVLLITMALFLGLLLIDAVFIMSLVGPMASMAISLTRLIQHDFDSSDASNRGKLRAALFIFYSLALLHSLCFYFWLLLHFSLEMLPIPASIEYGHGDGYYQMMLRQYLQETKTKCANDPKLPGDWNLVTYAVGLLDSASLDDHLDGLRMLDVLVISKQRSVQLELLFSRHSVQNLIEMLELDGPDQERRERAARIVADAAGALRLAQMPAGALQCISSLLEASPRSDIEEMAKKTNTLEPKGGKELIHRGLQILERLARDEHNCREMCNTQWLLPKITAPITSPAFLETEYDSEWVDILSILLRLVMRLISAPGEAGTVLCHEISASNDAVHNLLGILDDGQIKCSLQLQENTMEILAQISISIGVPAAMTENLVKKLYHIFIANSGMSDLRTKAGEALVKLLSAQGARGQVSVMDIFCKSIYTEEICESKSTDTLDVKRYGTAVDQLTDILVKDKECRISAAAILENLCSCFIRSYELLDQDVVKLLISILDLILYGKTERDEETVSEAREMHNDEESKPPKPAGPKKSLVEKNDELSEERKHLAALLSLLVVICDNLVDADLFSYVTSVNDELVKKLKKIIEANNENTADCLRIVKLACQVVIAIINLKPSCLKDFNENNFDDVLSTAFKNMSDIENCMLFAVRDRQITKPARTLSSLVKEAQGLLHNAQETGNSST</sequence>
<name>A0A0E0L027_ORYPU</name>
<feature type="transmembrane region" description="Helical" evidence="2">
    <location>
        <begin position="83"/>
        <end position="103"/>
    </location>
</feature>
<dbReference type="OMA" id="MSMEQIC"/>
<proteinExistence type="predicted"/>
<feature type="transmembrane region" description="Helical" evidence="2">
    <location>
        <begin position="123"/>
        <end position="142"/>
    </location>
</feature>
<dbReference type="STRING" id="4537.A0A0E0L027"/>
<dbReference type="PANTHER" id="PTHR33115:SF56">
    <property type="entry name" value="OS05G0239400 PROTEIN"/>
    <property type="match status" value="1"/>
</dbReference>
<feature type="region of interest" description="Disordered" evidence="1">
    <location>
        <begin position="570"/>
        <end position="598"/>
    </location>
</feature>
<dbReference type="AlphaFoldDB" id="A0A0E0L027"/>
<dbReference type="eggNOG" id="ENOG502QRQI">
    <property type="taxonomic scope" value="Eukaryota"/>
</dbReference>
<dbReference type="Gene3D" id="1.25.10.10">
    <property type="entry name" value="Leucine-rich Repeat Variant"/>
    <property type="match status" value="1"/>
</dbReference>
<reference evidence="3" key="1">
    <citation type="submission" date="2015-04" db="UniProtKB">
        <authorList>
            <consortium name="EnsemblPlants"/>
        </authorList>
    </citation>
    <scope>IDENTIFICATION</scope>
</reference>
<keyword evidence="2" id="KW-0472">Membrane</keyword>
<dbReference type="PANTHER" id="PTHR33115">
    <property type="entry name" value="ARM REPEAT SUPERFAMILY PROTEIN"/>
    <property type="match status" value="1"/>
</dbReference>
<dbReference type="Gramene" id="OPUNC05G07600.1">
    <property type="protein sequence ID" value="OPUNC05G07600.1"/>
    <property type="gene ID" value="OPUNC05G07600"/>
</dbReference>
<evidence type="ECO:0000313" key="3">
    <source>
        <dbReference type="EnsemblPlants" id="OPUNC05G07600.1"/>
    </source>
</evidence>
<accession>A0A0E0L027</accession>
<feature type="transmembrane region" description="Helical" evidence="2">
    <location>
        <begin position="57"/>
        <end position="77"/>
    </location>
</feature>
<protein>
    <submittedName>
        <fullName evidence="3">Uncharacterized protein</fullName>
    </submittedName>
</protein>
<dbReference type="SUPFAM" id="SSF48371">
    <property type="entry name" value="ARM repeat"/>
    <property type="match status" value="1"/>
</dbReference>
<evidence type="ECO:0000313" key="4">
    <source>
        <dbReference type="Proteomes" id="UP000026962"/>
    </source>
</evidence>
<dbReference type="HOGENOM" id="CLU_009953_2_1_1"/>
<organism evidence="3">
    <name type="scientific">Oryza punctata</name>
    <name type="common">Red rice</name>
    <dbReference type="NCBI Taxonomy" id="4537"/>
    <lineage>
        <taxon>Eukaryota</taxon>
        <taxon>Viridiplantae</taxon>
        <taxon>Streptophyta</taxon>
        <taxon>Embryophyta</taxon>
        <taxon>Tracheophyta</taxon>
        <taxon>Spermatophyta</taxon>
        <taxon>Magnoliopsida</taxon>
        <taxon>Liliopsida</taxon>
        <taxon>Poales</taxon>
        <taxon>Poaceae</taxon>
        <taxon>BOP clade</taxon>
        <taxon>Oryzoideae</taxon>
        <taxon>Oryzeae</taxon>
        <taxon>Oryzinae</taxon>
        <taxon>Oryza</taxon>
    </lineage>
</organism>
<dbReference type="InterPro" id="IPR016024">
    <property type="entry name" value="ARM-type_fold"/>
</dbReference>